<keyword evidence="7" id="KW-0496">Mitochondrion</keyword>
<dbReference type="NCBIfam" id="TIGR00133">
    <property type="entry name" value="gatB"/>
    <property type="match status" value="1"/>
</dbReference>
<name>A0AAD7ULS2_9STRA</name>
<dbReference type="InterPro" id="IPR006075">
    <property type="entry name" value="Asn/Gln-tRNA_Trfase_suB/E_cat"/>
</dbReference>
<keyword evidence="2 7" id="KW-0436">Ligase</keyword>
<dbReference type="InterPro" id="IPR017959">
    <property type="entry name" value="Asn/Gln-tRNA_amidoTrfase_suB/E"/>
</dbReference>
<dbReference type="Pfam" id="PF02637">
    <property type="entry name" value="GatB_Yqey"/>
    <property type="match status" value="1"/>
</dbReference>
<keyword evidence="4 7" id="KW-0067">ATP-binding</keyword>
<dbReference type="PANTHER" id="PTHR11659">
    <property type="entry name" value="GLUTAMYL-TRNA GLN AMIDOTRANSFERASE SUBUNIT B MITOCHONDRIAL AND PROKARYOTIC PET112-RELATED"/>
    <property type="match status" value="1"/>
</dbReference>
<dbReference type="HAMAP" id="MF_00121">
    <property type="entry name" value="GatB"/>
    <property type="match status" value="1"/>
</dbReference>
<evidence type="ECO:0000256" key="6">
    <source>
        <dbReference type="ARBA" id="ARBA00047913"/>
    </source>
</evidence>
<comment type="function">
    <text evidence="7">Allows the formation of correctly charged Gln-tRNA(Gln) through the transamidation of misacylated Glu-tRNA(Gln) in the mitochondria. The reaction takes place in the presence of glutamine and ATP through an activated gamma-phospho-Glu-tRNA(Gln).</text>
</comment>
<evidence type="ECO:0000313" key="10">
    <source>
        <dbReference type="Proteomes" id="UP001230188"/>
    </source>
</evidence>
<dbReference type="SMART" id="SM00845">
    <property type="entry name" value="GatB_Yqey"/>
    <property type="match status" value="1"/>
</dbReference>
<keyword evidence="5 7" id="KW-0648">Protein biosynthesis</keyword>
<evidence type="ECO:0000313" key="9">
    <source>
        <dbReference type="EMBL" id="KAJ8611323.1"/>
    </source>
</evidence>
<dbReference type="GO" id="GO:0070681">
    <property type="term" value="P:glutaminyl-tRNAGln biosynthesis via transamidation"/>
    <property type="evidence" value="ECO:0007669"/>
    <property type="project" value="UniProtKB-UniRule"/>
</dbReference>
<evidence type="ECO:0000256" key="4">
    <source>
        <dbReference type="ARBA" id="ARBA00022840"/>
    </source>
</evidence>
<comment type="subcellular location">
    <subcellularLocation>
        <location evidence="7">Mitochondrion</location>
    </subcellularLocation>
</comment>
<dbReference type="Gene3D" id="1.10.10.410">
    <property type="match status" value="1"/>
</dbReference>
<dbReference type="GO" id="GO:0032543">
    <property type="term" value="P:mitochondrial translation"/>
    <property type="evidence" value="ECO:0007669"/>
    <property type="project" value="UniProtKB-UniRule"/>
</dbReference>
<dbReference type="GO" id="GO:0030956">
    <property type="term" value="C:glutamyl-tRNA(Gln) amidotransferase complex"/>
    <property type="evidence" value="ECO:0007669"/>
    <property type="project" value="UniProtKB-UniRule"/>
</dbReference>
<feature type="domain" description="Asn/Gln amidotransferase" evidence="8">
    <location>
        <begin position="333"/>
        <end position="483"/>
    </location>
</feature>
<sequence length="487" mass="52992">MRRWRTVIGLEVHAQVLSARKAFCFCPTTPSEANSNTCAICLGEAGSLPVLNLDAVRVALRAAAALRCSSISETLEFDRKSYSYPDLPKGYQITQRRKGLGAGGCVEFEAEGVLRRVGLEGAHFEEDSAKTTYRGDAIDVDYNRCGRALVEIVTLPELESGSEAAACAREIQRVLRRAGASEARFEEGSMRVDVNVSVRDDDHLRPKVEVKNLNSLRAVRAACDYEARRQAEIYDAGGVVAQETRSWDGGETVRSRAKGGAEVYRYAPEPDLPPRPLESLVGRSVADHVDALRREIEPHIPAAVRARLRKRLDPLAAAGLVDADDYGRTARVAFFDACVAHGAKPKPTAAWILGDVAGALRKLEFDTIADSNLSPVDLAELLALLDQGTVSRRAAKDLLPDLLQRRTSSSVEDLVFERGLARISDVAALRQFAREALDAHPNELAAYHAGKKNLEKLFIGKALAASGGRADPVLMRDVVRDCLLQAS</sequence>
<organism evidence="9 10">
    <name type="scientific">Chrysophaeum taylorii</name>
    <dbReference type="NCBI Taxonomy" id="2483200"/>
    <lineage>
        <taxon>Eukaryota</taxon>
        <taxon>Sar</taxon>
        <taxon>Stramenopiles</taxon>
        <taxon>Ochrophyta</taxon>
        <taxon>Pelagophyceae</taxon>
        <taxon>Pelagomonadales</taxon>
        <taxon>Pelagomonadaceae</taxon>
        <taxon>Chrysophaeum</taxon>
    </lineage>
</organism>
<dbReference type="InterPro" id="IPR004413">
    <property type="entry name" value="GatB"/>
</dbReference>
<evidence type="ECO:0000256" key="1">
    <source>
        <dbReference type="ARBA" id="ARBA00005306"/>
    </source>
</evidence>
<dbReference type="GO" id="GO:0050567">
    <property type="term" value="F:glutaminyl-tRNA synthase (glutamine-hydrolyzing) activity"/>
    <property type="evidence" value="ECO:0007669"/>
    <property type="project" value="UniProtKB-UniRule"/>
</dbReference>
<dbReference type="SUPFAM" id="SSF55931">
    <property type="entry name" value="Glutamine synthetase/guanido kinase"/>
    <property type="match status" value="1"/>
</dbReference>
<dbReference type="AlphaFoldDB" id="A0AAD7ULS2"/>
<dbReference type="GO" id="GO:0005739">
    <property type="term" value="C:mitochondrion"/>
    <property type="evidence" value="ECO:0007669"/>
    <property type="project" value="UniProtKB-SubCell"/>
</dbReference>
<comment type="subunit">
    <text evidence="7">Subunit of the heterotrimeric GatCAB amidotransferase (AdT) complex, composed of A, B and C subunits.</text>
</comment>
<dbReference type="InterPro" id="IPR014746">
    <property type="entry name" value="Gln_synth/guanido_kin_cat_dom"/>
</dbReference>
<comment type="catalytic activity">
    <reaction evidence="6 7">
        <text>L-glutamyl-tRNA(Gln) + L-glutamine + ATP + H2O = L-glutaminyl-tRNA(Gln) + L-glutamate + ADP + phosphate + H(+)</text>
        <dbReference type="Rhea" id="RHEA:17521"/>
        <dbReference type="Rhea" id="RHEA-COMP:9681"/>
        <dbReference type="Rhea" id="RHEA-COMP:9684"/>
        <dbReference type="ChEBI" id="CHEBI:15377"/>
        <dbReference type="ChEBI" id="CHEBI:15378"/>
        <dbReference type="ChEBI" id="CHEBI:29985"/>
        <dbReference type="ChEBI" id="CHEBI:30616"/>
        <dbReference type="ChEBI" id="CHEBI:43474"/>
        <dbReference type="ChEBI" id="CHEBI:58359"/>
        <dbReference type="ChEBI" id="CHEBI:78520"/>
        <dbReference type="ChEBI" id="CHEBI:78521"/>
        <dbReference type="ChEBI" id="CHEBI:456216"/>
    </reaction>
</comment>
<keyword evidence="3 7" id="KW-0547">Nucleotide-binding</keyword>
<keyword evidence="10" id="KW-1185">Reference proteome</keyword>
<evidence type="ECO:0000259" key="8">
    <source>
        <dbReference type="SMART" id="SM00845"/>
    </source>
</evidence>
<dbReference type="InterPro" id="IPR023168">
    <property type="entry name" value="GatB_Yqey_C_2"/>
</dbReference>
<dbReference type="PANTHER" id="PTHR11659:SF0">
    <property type="entry name" value="GLUTAMYL-TRNA(GLN) AMIDOTRANSFERASE SUBUNIT B, MITOCHONDRIAL"/>
    <property type="match status" value="1"/>
</dbReference>
<proteinExistence type="inferred from homology"/>
<accession>A0AAD7ULS2</accession>
<evidence type="ECO:0000256" key="7">
    <source>
        <dbReference type="HAMAP-Rule" id="MF_03147"/>
    </source>
</evidence>
<dbReference type="InterPro" id="IPR018027">
    <property type="entry name" value="Asn/Gln_amidotransferase"/>
</dbReference>
<protein>
    <recommendedName>
        <fullName evidence="7">Glutamyl-tRNA(Gln) amidotransferase subunit B, mitochondrial</fullName>
        <shortName evidence="7">Glu-AdT subunit B</shortName>
        <ecNumber evidence="7">6.3.5.-</ecNumber>
    </recommendedName>
</protein>
<gene>
    <name evidence="9" type="ORF">CTAYLR_006616</name>
</gene>
<dbReference type="InterPro" id="IPR017958">
    <property type="entry name" value="Gln-tRNA_amidoTrfase_suB_CS"/>
</dbReference>
<evidence type="ECO:0000256" key="3">
    <source>
        <dbReference type="ARBA" id="ARBA00022741"/>
    </source>
</evidence>
<dbReference type="Pfam" id="PF02934">
    <property type="entry name" value="GatB_N"/>
    <property type="match status" value="1"/>
</dbReference>
<dbReference type="NCBIfam" id="NF004012">
    <property type="entry name" value="PRK05477.1-2"/>
    <property type="match status" value="1"/>
</dbReference>
<reference evidence="9" key="1">
    <citation type="submission" date="2023-01" db="EMBL/GenBank/DDBJ databases">
        <title>Metagenome sequencing of chrysophaentin producing Chrysophaeum taylorii.</title>
        <authorList>
            <person name="Davison J."/>
            <person name="Bewley C."/>
        </authorList>
    </citation>
    <scope>NUCLEOTIDE SEQUENCE</scope>
    <source>
        <strain evidence="9">NIES-1699</strain>
    </source>
</reference>
<dbReference type="EC" id="6.3.5.-" evidence="7"/>
<dbReference type="Proteomes" id="UP001230188">
    <property type="component" value="Unassembled WGS sequence"/>
</dbReference>
<dbReference type="EMBL" id="JAQMWT010000077">
    <property type="protein sequence ID" value="KAJ8611323.1"/>
    <property type="molecule type" value="Genomic_DNA"/>
</dbReference>
<dbReference type="SUPFAM" id="SSF89095">
    <property type="entry name" value="GatB/YqeY motif"/>
    <property type="match status" value="1"/>
</dbReference>
<comment type="caution">
    <text evidence="9">The sequence shown here is derived from an EMBL/GenBank/DDBJ whole genome shotgun (WGS) entry which is preliminary data.</text>
</comment>
<comment type="similarity">
    <text evidence="1 7">Belongs to the GatB/GatE family. GatB subfamily.</text>
</comment>
<evidence type="ECO:0000256" key="2">
    <source>
        <dbReference type="ARBA" id="ARBA00022598"/>
    </source>
</evidence>
<dbReference type="InterPro" id="IPR003789">
    <property type="entry name" value="Asn/Gln_tRNA_amidoTrase-B-like"/>
</dbReference>
<dbReference type="GO" id="GO:0005524">
    <property type="term" value="F:ATP binding"/>
    <property type="evidence" value="ECO:0007669"/>
    <property type="project" value="UniProtKB-KW"/>
</dbReference>
<dbReference type="PROSITE" id="PS01234">
    <property type="entry name" value="GATB"/>
    <property type="match status" value="1"/>
</dbReference>
<evidence type="ECO:0000256" key="5">
    <source>
        <dbReference type="ARBA" id="ARBA00022917"/>
    </source>
</evidence>